<dbReference type="EMBL" id="KZ857418">
    <property type="protein sequence ID" value="RDX47534.1"/>
    <property type="molecule type" value="Genomic_DNA"/>
</dbReference>
<dbReference type="AlphaFoldDB" id="A0A371D4Q7"/>
<name>A0A371D4Q7_9APHY</name>
<feature type="region of interest" description="Disordered" evidence="1">
    <location>
        <begin position="143"/>
        <end position="176"/>
    </location>
</feature>
<dbReference type="Proteomes" id="UP000256964">
    <property type="component" value="Unassembled WGS sequence"/>
</dbReference>
<sequence>MSHGVQLEALMAGPLITTLADASTQLDHLAAAAFEDPSALWSTPLNTVPPHELFLQQLGPPQPVGFRATHFPEDNDNFPTFDFVTHHFTPEETVQIRGSLVAGAAAYRSMMAVDPRVARSRRAVLRKTRGTRVVKRETAPSKALLKAKQEARRKRKSRAVLARRAVGSSGVGADRA</sequence>
<keyword evidence="3" id="KW-1185">Reference proteome</keyword>
<organism evidence="2 3">
    <name type="scientific">Lentinus brumalis</name>
    <dbReference type="NCBI Taxonomy" id="2498619"/>
    <lineage>
        <taxon>Eukaryota</taxon>
        <taxon>Fungi</taxon>
        <taxon>Dikarya</taxon>
        <taxon>Basidiomycota</taxon>
        <taxon>Agaricomycotina</taxon>
        <taxon>Agaricomycetes</taxon>
        <taxon>Polyporales</taxon>
        <taxon>Polyporaceae</taxon>
        <taxon>Lentinus</taxon>
    </lineage>
</organism>
<accession>A0A371D4Q7</accession>
<evidence type="ECO:0000313" key="2">
    <source>
        <dbReference type="EMBL" id="RDX47534.1"/>
    </source>
</evidence>
<evidence type="ECO:0000313" key="3">
    <source>
        <dbReference type="Proteomes" id="UP000256964"/>
    </source>
</evidence>
<protein>
    <submittedName>
        <fullName evidence="2">Uncharacterized protein</fullName>
    </submittedName>
</protein>
<evidence type="ECO:0000256" key="1">
    <source>
        <dbReference type="SAM" id="MobiDB-lite"/>
    </source>
</evidence>
<gene>
    <name evidence="2" type="ORF">OH76DRAFT_1405884</name>
</gene>
<reference evidence="2 3" key="1">
    <citation type="journal article" date="2018" name="Biotechnol. Biofuels">
        <title>Integrative visual omics of the white-rot fungus Polyporus brumalis exposes the biotechnological potential of its oxidative enzymes for delignifying raw plant biomass.</title>
        <authorList>
            <person name="Miyauchi S."/>
            <person name="Rancon A."/>
            <person name="Drula E."/>
            <person name="Hage H."/>
            <person name="Chaduli D."/>
            <person name="Favel A."/>
            <person name="Grisel S."/>
            <person name="Henrissat B."/>
            <person name="Herpoel-Gimbert I."/>
            <person name="Ruiz-Duenas F.J."/>
            <person name="Chevret D."/>
            <person name="Hainaut M."/>
            <person name="Lin J."/>
            <person name="Wang M."/>
            <person name="Pangilinan J."/>
            <person name="Lipzen A."/>
            <person name="Lesage-Meessen L."/>
            <person name="Navarro D."/>
            <person name="Riley R."/>
            <person name="Grigoriev I.V."/>
            <person name="Zhou S."/>
            <person name="Raouche S."/>
            <person name="Rosso M.N."/>
        </authorList>
    </citation>
    <scope>NUCLEOTIDE SEQUENCE [LARGE SCALE GENOMIC DNA]</scope>
    <source>
        <strain evidence="2 3">BRFM 1820</strain>
    </source>
</reference>
<proteinExistence type="predicted"/>